<dbReference type="Pfam" id="PF02609">
    <property type="entry name" value="Exonuc_VII_S"/>
    <property type="match status" value="1"/>
</dbReference>
<proteinExistence type="inferred from homology"/>
<evidence type="ECO:0000256" key="3">
    <source>
        <dbReference type="ARBA" id="ARBA00022722"/>
    </source>
</evidence>
<dbReference type="Gene3D" id="1.10.287.1040">
    <property type="entry name" value="Exonuclease VII, small subunit"/>
    <property type="match status" value="1"/>
</dbReference>
<name>A0A7M1XLE5_9SPIR</name>
<reference evidence="6 7" key="1">
    <citation type="submission" date="2018-08" db="EMBL/GenBank/DDBJ databases">
        <title>The first complete genome of Treponema rectale (CHPAT), a commensal spirochete of the bovine rectum.</title>
        <authorList>
            <person name="Staton G.J."/>
            <person name="Clegg S.R."/>
            <person name="Carter S.D."/>
            <person name="Radford A.D."/>
            <person name="Darby A."/>
            <person name="Hall N."/>
            <person name="Birtles R.J."/>
            <person name="Evans N.J."/>
        </authorList>
    </citation>
    <scope>NUCLEOTIDE SEQUENCE [LARGE SCALE GENOMIC DNA]</scope>
    <source>
        <strain evidence="6 7">CHPA</strain>
    </source>
</reference>
<organism evidence="6 7">
    <name type="scientific">Treponema rectale</name>
    <dbReference type="NCBI Taxonomy" id="744512"/>
    <lineage>
        <taxon>Bacteria</taxon>
        <taxon>Pseudomonadati</taxon>
        <taxon>Spirochaetota</taxon>
        <taxon>Spirochaetia</taxon>
        <taxon>Spirochaetales</taxon>
        <taxon>Treponemataceae</taxon>
        <taxon>Treponema</taxon>
    </lineage>
</organism>
<dbReference type="InterPro" id="IPR037004">
    <property type="entry name" value="Exonuc_VII_ssu_sf"/>
</dbReference>
<keyword evidence="5" id="KW-0269">Exonuclease</keyword>
<evidence type="ECO:0000313" key="6">
    <source>
        <dbReference type="EMBL" id="QOS39708.1"/>
    </source>
</evidence>
<dbReference type="EMBL" id="CP031517">
    <property type="protein sequence ID" value="QOS39708.1"/>
    <property type="molecule type" value="Genomic_DNA"/>
</dbReference>
<evidence type="ECO:0000256" key="1">
    <source>
        <dbReference type="ARBA" id="ARBA00009998"/>
    </source>
</evidence>
<protein>
    <submittedName>
        <fullName evidence="6">Uncharacterized protein</fullName>
    </submittedName>
</protein>
<dbReference type="SUPFAM" id="SSF116842">
    <property type="entry name" value="XseB-like"/>
    <property type="match status" value="1"/>
</dbReference>
<sequence length="72" mass="8267">MAEKKNKEVDLSLLSYAELEKEASMTLERLNQDDLPLDEASKVYEYGKKISLEMEKRLSELEQSVSDSINRG</sequence>
<dbReference type="KEGG" id="trc:DYE49_04210"/>
<evidence type="ECO:0000256" key="4">
    <source>
        <dbReference type="ARBA" id="ARBA00022801"/>
    </source>
</evidence>
<dbReference type="Proteomes" id="UP000593591">
    <property type="component" value="Chromosome"/>
</dbReference>
<comment type="similarity">
    <text evidence="1">Belongs to the XseB family.</text>
</comment>
<evidence type="ECO:0000256" key="5">
    <source>
        <dbReference type="ARBA" id="ARBA00022839"/>
    </source>
</evidence>
<dbReference type="GO" id="GO:0008855">
    <property type="term" value="F:exodeoxyribonuclease VII activity"/>
    <property type="evidence" value="ECO:0007669"/>
    <property type="project" value="InterPro"/>
</dbReference>
<accession>A0A7M1XLE5</accession>
<keyword evidence="2" id="KW-0963">Cytoplasm</keyword>
<dbReference type="AlphaFoldDB" id="A0A7M1XLE5"/>
<keyword evidence="4" id="KW-0378">Hydrolase</keyword>
<dbReference type="GO" id="GO:0009318">
    <property type="term" value="C:exodeoxyribonuclease VII complex"/>
    <property type="evidence" value="ECO:0007669"/>
    <property type="project" value="InterPro"/>
</dbReference>
<keyword evidence="3" id="KW-0540">Nuclease</keyword>
<gene>
    <name evidence="6" type="ORF">DYE49_04210</name>
</gene>
<evidence type="ECO:0000256" key="2">
    <source>
        <dbReference type="ARBA" id="ARBA00022490"/>
    </source>
</evidence>
<evidence type="ECO:0000313" key="7">
    <source>
        <dbReference type="Proteomes" id="UP000593591"/>
    </source>
</evidence>
<dbReference type="GO" id="GO:0006308">
    <property type="term" value="P:DNA catabolic process"/>
    <property type="evidence" value="ECO:0007669"/>
    <property type="project" value="InterPro"/>
</dbReference>
<dbReference type="InterPro" id="IPR003761">
    <property type="entry name" value="Exonuc_VII_S"/>
</dbReference>